<accession>A0ABX0GQ97</accession>
<dbReference type="EMBL" id="PUJU01000105">
    <property type="protein sequence ID" value="NHB90381.1"/>
    <property type="molecule type" value="Genomic_DNA"/>
</dbReference>
<dbReference type="Proteomes" id="UP000697802">
    <property type="component" value="Unassembled WGS sequence"/>
</dbReference>
<evidence type="ECO:0000313" key="2">
    <source>
        <dbReference type="Proteomes" id="UP000697802"/>
    </source>
</evidence>
<proteinExistence type="predicted"/>
<organism evidence="1 2">
    <name type="scientific">Photorhabdus tasmaniensis</name>
    <dbReference type="NCBI Taxonomy" id="1004159"/>
    <lineage>
        <taxon>Bacteria</taxon>
        <taxon>Pseudomonadati</taxon>
        <taxon>Pseudomonadota</taxon>
        <taxon>Gammaproteobacteria</taxon>
        <taxon>Enterobacterales</taxon>
        <taxon>Morganellaceae</taxon>
        <taxon>Photorhabdus</taxon>
    </lineage>
</organism>
<name>A0ABX0GQ97_9GAMM</name>
<dbReference type="RefSeq" id="WP_166296473.1">
    <property type="nucleotide sequence ID" value="NZ_CAWPIF010000105.1"/>
</dbReference>
<reference evidence="1 2" key="1">
    <citation type="submission" date="2018-02" db="EMBL/GenBank/DDBJ databases">
        <authorList>
            <person name="Machado R.A."/>
        </authorList>
    </citation>
    <scope>NUCLEOTIDE SEQUENCE [LARGE SCALE GENOMIC DNA]</scope>
    <source>
        <strain evidence="1 2">T327</strain>
    </source>
</reference>
<keyword evidence="2" id="KW-1185">Reference proteome</keyword>
<sequence>MSKENEINMDFLKGLEKNICPVCGEEDCPYPRDKRGGKVIEDIMKAYTQGDMTKVKKLHVSKMLPLRQANFGRGGPGSNEGFFDKAQNSKPSMSSFGMLQHFFGKSGRELTLSEIGVHDKVRGLMQKPGAFGRPEGSIQSRFISQIQSGERVDFENRYNFGLEKKVPIYDPLWGIGGATVSGSLTNVSVEKVGDAYNVSGTINYKLYDKFTDPYDTFNWVKEDINVGGKPFDITGEWKENVSFPVSRQIQENRLMQLLKNRKP</sequence>
<comment type="caution">
    <text evidence="1">The sequence shown here is derived from an EMBL/GenBank/DDBJ whole genome shotgun (WGS) entry which is preliminary data.</text>
</comment>
<protein>
    <submittedName>
        <fullName evidence="1">Uncharacterized protein</fullName>
    </submittedName>
</protein>
<gene>
    <name evidence="1" type="ORF">C5471_22940</name>
</gene>
<evidence type="ECO:0000313" key="1">
    <source>
        <dbReference type="EMBL" id="NHB90381.1"/>
    </source>
</evidence>